<sequence>MEGVIRVFALIYSYSNNSCGICSGHREGLCDGDASGRGIWFPHTDTGSYGKMIPGARDGAEEDKYKRGRE</sequence>
<organism evidence="2 3">
    <name type="scientific">Elysia crispata</name>
    <name type="common">lettuce slug</name>
    <dbReference type="NCBI Taxonomy" id="231223"/>
    <lineage>
        <taxon>Eukaryota</taxon>
        <taxon>Metazoa</taxon>
        <taxon>Spiralia</taxon>
        <taxon>Lophotrochozoa</taxon>
        <taxon>Mollusca</taxon>
        <taxon>Gastropoda</taxon>
        <taxon>Heterobranchia</taxon>
        <taxon>Euthyneura</taxon>
        <taxon>Panpulmonata</taxon>
        <taxon>Sacoglossa</taxon>
        <taxon>Placobranchoidea</taxon>
        <taxon>Plakobranchidae</taxon>
        <taxon>Elysia</taxon>
    </lineage>
</organism>
<evidence type="ECO:0000313" key="2">
    <source>
        <dbReference type="EMBL" id="KAK3773872.1"/>
    </source>
</evidence>
<evidence type="ECO:0000256" key="1">
    <source>
        <dbReference type="SAM" id="MobiDB-lite"/>
    </source>
</evidence>
<feature type="region of interest" description="Disordered" evidence="1">
    <location>
        <begin position="51"/>
        <end position="70"/>
    </location>
</feature>
<dbReference type="Proteomes" id="UP001283361">
    <property type="component" value="Unassembled WGS sequence"/>
</dbReference>
<comment type="caution">
    <text evidence="2">The sequence shown here is derived from an EMBL/GenBank/DDBJ whole genome shotgun (WGS) entry which is preliminary data.</text>
</comment>
<name>A0AAE0ZR76_9GAST</name>
<reference evidence="2" key="1">
    <citation type="journal article" date="2023" name="G3 (Bethesda)">
        <title>A reference genome for the long-term kleptoplast-retaining sea slug Elysia crispata morphotype clarki.</title>
        <authorList>
            <person name="Eastman K.E."/>
            <person name="Pendleton A.L."/>
            <person name="Shaikh M.A."/>
            <person name="Suttiyut T."/>
            <person name="Ogas R."/>
            <person name="Tomko P."/>
            <person name="Gavelis G."/>
            <person name="Widhalm J.R."/>
            <person name="Wisecaver J.H."/>
        </authorList>
    </citation>
    <scope>NUCLEOTIDE SEQUENCE</scope>
    <source>
        <strain evidence="2">ECLA1</strain>
    </source>
</reference>
<protein>
    <submittedName>
        <fullName evidence="2">Uncharacterized protein</fullName>
    </submittedName>
</protein>
<gene>
    <name evidence="2" type="ORF">RRG08_030502</name>
</gene>
<feature type="compositionally biased region" description="Basic and acidic residues" evidence="1">
    <location>
        <begin position="58"/>
        <end position="70"/>
    </location>
</feature>
<proteinExistence type="predicted"/>
<dbReference type="EMBL" id="JAWDGP010003490">
    <property type="protein sequence ID" value="KAK3773872.1"/>
    <property type="molecule type" value="Genomic_DNA"/>
</dbReference>
<keyword evidence="3" id="KW-1185">Reference proteome</keyword>
<evidence type="ECO:0000313" key="3">
    <source>
        <dbReference type="Proteomes" id="UP001283361"/>
    </source>
</evidence>
<dbReference type="AlphaFoldDB" id="A0AAE0ZR76"/>
<accession>A0AAE0ZR76</accession>